<feature type="compositionally biased region" description="Polar residues" evidence="5">
    <location>
        <begin position="245"/>
        <end position="262"/>
    </location>
</feature>
<dbReference type="Pfam" id="PF00335">
    <property type="entry name" value="Tetraspanin"/>
    <property type="match status" value="1"/>
</dbReference>
<keyword evidence="8" id="KW-1185">Reference proteome</keyword>
<keyword evidence="2 6" id="KW-0812">Transmembrane</keyword>
<evidence type="ECO:0000256" key="4">
    <source>
        <dbReference type="ARBA" id="ARBA00023136"/>
    </source>
</evidence>
<sequence>MRPNCWHKSITFLIKILNFVQAFIGVLILLYSLWMLNQWNHHIPKTPFPNSITFSFDSHPHVFGFDIDSINLPAPWFIYSFMGIGIVVSCVTFLGCIAAEMINGCCLCFYTLLVTVLLLVEATLVGFIAVHHRWEEDLPVDPTGQLEILLSFIEENLDICKWVGIVVLVIQALSLLLALILRATVSTSRSEFDYEDEYVVQGRIWEPLLNPQSDQPDGSSKVDSRANYSDIWSSRIREKLDENSGDYSTVDENSGDYSTVDENSGDYSTVPLFDLDEIHAYCSLAC</sequence>
<feature type="transmembrane region" description="Helical" evidence="6">
    <location>
        <begin position="162"/>
        <end position="181"/>
    </location>
</feature>
<evidence type="ECO:0000256" key="1">
    <source>
        <dbReference type="ARBA" id="ARBA00004141"/>
    </source>
</evidence>
<feature type="transmembrane region" description="Helical" evidence="6">
    <location>
        <begin position="76"/>
        <end position="97"/>
    </location>
</feature>
<feature type="transmembrane region" description="Helical" evidence="6">
    <location>
        <begin position="109"/>
        <end position="130"/>
    </location>
</feature>
<reference evidence="8" key="1">
    <citation type="journal article" date="2020" name="Nat. Commun.">
        <title>Genome sequence of the cluster root forming white lupin.</title>
        <authorList>
            <person name="Hufnagel B."/>
            <person name="Marques A."/>
            <person name="Soriano A."/>
            <person name="Marques L."/>
            <person name="Divol F."/>
            <person name="Doumas P."/>
            <person name="Sallet E."/>
            <person name="Mancinotti D."/>
            <person name="Carrere S."/>
            <person name="Marande W."/>
            <person name="Arribat S."/>
            <person name="Keller J."/>
            <person name="Huneau C."/>
            <person name="Blein T."/>
            <person name="Aime D."/>
            <person name="Laguerre M."/>
            <person name="Taylor J."/>
            <person name="Schubert V."/>
            <person name="Nelson M."/>
            <person name="Geu-Flores F."/>
            <person name="Crespi M."/>
            <person name="Gallardo-Guerrero K."/>
            <person name="Delaux P.-M."/>
            <person name="Salse J."/>
            <person name="Berges H."/>
            <person name="Guyot R."/>
            <person name="Gouzy J."/>
            <person name="Peret B."/>
        </authorList>
    </citation>
    <scope>NUCLEOTIDE SEQUENCE [LARGE SCALE GENOMIC DNA]</scope>
    <source>
        <strain evidence="8">cv. Amiga</strain>
    </source>
</reference>
<evidence type="ECO:0000256" key="6">
    <source>
        <dbReference type="SAM" id="Phobius"/>
    </source>
</evidence>
<comment type="subcellular location">
    <subcellularLocation>
        <location evidence="1">Membrane</location>
        <topology evidence="1">Multi-pass membrane protein</topology>
    </subcellularLocation>
</comment>
<dbReference type="EMBL" id="WOCE01000006">
    <property type="protein sequence ID" value="KAE9612245.1"/>
    <property type="molecule type" value="Genomic_DNA"/>
</dbReference>
<feature type="transmembrane region" description="Helical" evidence="6">
    <location>
        <begin position="12"/>
        <end position="34"/>
    </location>
</feature>
<organism evidence="7 8">
    <name type="scientific">Lupinus albus</name>
    <name type="common">White lupine</name>
    <name type="synonym">Lupinus termis</name>
    <dbReference type="NCBI Taxonomy" id="3870"/>
    <lineage>
        <taxon>Eukaryota</taxon>
        <taxon>Viridiplantae</taxon>
        <taxon>Streptophyta</taxon>
        <taxon>Embryophyta</taxon>
        <taxon>Tracheophyta</taxon>
        <taxon>Spermatophyta</taxon>
        <taxon>Magnoliopsida</taxon>
        <taxon>eudicotyledons</taxon>
        <taxon>Gunneridae</taxon>
        <taxon>Pentapetalae</taxon>
        <taxon>rosids</taxon>
        <taxon>fabids</taxon>
        <taxon>Fabales</taxon>
        <taxon>Fabaceae</taxon>
        <taxon>Papilionoideae</taxon>
        <taxon>50 kb inversion clade</taxon>
        <taxon>genistoids sensu lato</taxon>
        <taxon>core genistoids</taxon>
        <taxon>Genisteae</taxon>
        <taxon>Lupinus</taxon>
    </lineage>
</organism>
<protein>
    <recommendedName>
        <fullName evidence="9">Tetraspanin/Peripherin</fullName>
    </recommendedName>
</protein>
<dbReference type="GO" id="GO:0016020">
    <property type="term" value="C:membrane"/>
    <property type="evidence" value="ECO:0007669"/>
    <property type="project" value="UniProtKB-SubCell"/>
</dbReference>
<evidence type="ECO:0000313" key="8">
    <source>
        <dbReference type="Proteomes" id="UP000447434"/>
    </source>
</evidence>
<feature type="region of interest" description="Disordered" evidence="5">
    <location>
        <begin position="243"/>
        <end position="262"/>
    </location>
</feature>
<proteinExistence type="predicted"/>
<evidence type="ECO:0008006" key="9">
    <source>
        <dbReference type="Google" id="ProtNLM"/>
    </source>
</evidence>
<dbReference type="AlphaFoldDB" id="A0A6A4QD89"/>
<evidence type="ECO:0000256" key="5">
    <source>
        <dbReference type="SAM" id="MobiDB-lite"/>
    </source>
</evidence>
<accession>A0A6A4QD89</accession>
<evidence type="ECO:0000313" key="7">
    <source>
        <dbReference type="EMBL" id="KAE9612245.1"/>
    </source>
</evidence>
<gene>
    <name evidence="7" type="ORF">Lalb_Chr06g0170931</name>
</gene>
<evidence type="ECO:0000256" key="3">
    <source>
        <dbReference type="ARBA" id="ARBA00022989"/>
    </source>
</evidence>
<keyword evidence="4 6" id="KW-0472">Membrane</keyword>
<name>A0A6A4QD89_LUPAL</name>
<dbReference type="OrthoDB" id="723894at2759"/>
<keyword evidence="3 6" id="KW-1133">Transmembrane helix</keyword>
<comment type="caution">
    <text evidence="7">The sequence shown here is derived from an EMBL/GenBank/DDBJ whole genome shotgun (WGS) entry which is preliminary data.</text>
</comment>
<dbReference type="InterPro" id="IPR018499">
    <property type="entry name" value="Tetraspanin/Peripherin"/>
</dbReference>
<dbReference type="Proteomes" id="UP000447434">
    <property type="component" value="Chromosome 6"/>
</dbReference>
<evidence type="ECO:0000256" key="2">
    <source>
        <dbReference type="ARBA" id="ARBA00022692"/>
    </source>
</evidence>